<evidence type="ECO:0000313" key="1">
    <source>
        <dbReference type="EMBL" id="KAK4016106.1"/>
    </source>
</evidence>
<proteinExistence type="predicted"/>
<keyword evidence="2" id="KW-1185">Reference proteome</keyword>
<reference evidence="1 2" key="1">
    <citation type="journal article" date="2023" name="Nucleic Acids Res.">
        <title>The hologenome of Daphnia magna reveals possible DNA methylation and microbiome-mediated evolution of the host genome.</title>
        <authorList>
            <person name="Chaturvedi A."/>
            <person name="Li X."/>
            <person name="Dhandapani V."/>
            <person name="Marshall H."/>
            <person name="Kissane S."/>
            <person name="Cuenca-Cambronero M."/>
            <person name="Asole G."/>
            <person name="Calvet F."/>
            <person name="Ruiz-Romero M."/>
            <person name="Marangio P."/>
            <person name="Guigo R."/>
            <person name="Rago D."/>
            <person name="Mirbahai L."/>
            <person name="Eastwood N."/>
            <person name="Colbourne J.K."/>
            <person name="Zhou J."/>
            <person name="Mallon E."/>
            <person name="Orsini L."/>
        </authorList>
    </citation>
    <scope>NUCLEOTIDE SEQUENCE [LARGE SCALE GENOMIC DNA]</scope>
    <source>
        <strain evidence="1">LRV0_1</strain>
    </source>
</reference>
<evidence type="ECO:0000313" key="2">
    <source>
        <dbReference type="Proteomes" id="UP001234178"/>
    </source>
</evidence>
<protein>
    <submittedName>
        <fullName evidence="1">Uncharacterized protein</fullName>
    </submittedName>
</protein>
<comment type="caution">
    <text evidence="1">The sequence shown here is derived from an EMBL/GenBank/DDBJ whole genome shotgun (WGS) entry which is preliminary data.</text>
</comment>
<dbReference type="Proteomes" id="UP001234178">
    <property type="component" value="Unassembled WGS sequence"/>
</dbReference>
<accession>A0ABQ9ZTN5</accession>
<sequence>MDLIISTMHHWCNLTRCNRPRAINRVAEPSLQSFDELMRFDLTFMQQIRISRKVAHSSDRSCSLPSGSELSSLVSEEEVYTNESEYCQM</sequence>
<gene>
    <name evidence="1" type="ORF">OUZ56_031064</name>
</gene>
<organism evidence="1 2">
    <name type="scientific">Daphnia magna</name>
    <dbReference type="NCBI Taxonomy" id="35525"/>
    <lineage>
        <taxon>Eukaryota</taxon>
        <taxon>Metazoa</taxon>
        <taxon>Ecdysozoa</taxon>
        <taxon>Arthropoda</taxon>
        <taxon>Crustacea</taxon>
        <taxon>Branchiopoda</taxon>
        <taxon>Diplostraca</taxon>
        <taxon>Cladocera</taxon>
        <taxon>Anomopoda</taxon>
        <taxon>Daphniidae</taxon>
        <taxon>Daphnia</taxon>
    </lineage>
</organism>
<dbReference type="EMBL" id="JAOYFB010000005">
    <property type="protein sequence ID" value="KAK4016106.1"/>
    <property type="molecule type" value="Genomic_DNA"/>
</dbReference>
<name>A0ABQ9ZTN5_9CRUS</name>